<protein>
    <submittedName>
        <fullName evidence="2">(northern house mosquito) hypothetical protein</fullName>
    </submittedName>
</protein>
<organism evidence="2">
    <name type="scientific">Culex pipiens</name>
    <name type="common">House mosquito</name>
    <dbReference type="NCBI Taxonomy" id="7175"/>
    <lineage>
        <taxon>Eukaryota</taxon>
        <taxon>Metazoa</taxon>
        <taxon>Ecdysozoa</taxon>
        <taxon>Arthropoda</taxon>
        <taxon>Hexapoda</taxon>
        <taxon>Insecta</taxon>
        <taxon>Pterygota</taxon>
        <taxon>Neoptera</taxon>
        <taxon>Endopterygota</taxon>
        <taxon>Diptera</taxon>
        <taxon>Nematocera</taxon>
        <taxon>Culicoidea</taxon>
        <taxon>Culicidae</taxon>
        <taxon>Culicinae</taxon>
        <taxon>Culicini</taxon>
        <taxon>Culex</taxon>
        <taxon>Culex</taxon>
    </lineage>
</organism>
<sequence length="102" mass="10918">MEPADAQSASRGTHCRRSGAVQLPKLGTRCGKSSVDPAGTARGSRVLRPSLVDRGQNQKSSNGRDKHELHAAGGDGNVDWTGDKRYQKLARAVDSPVLRKIL</sequence>
<accession>A0A8D8C1K2</accession>
<evidence type="ECO:0000256" key="1">
    <source>
        <dbReference type="SAM" id="MobiDB-lite"/>
    </source>
</evidence>
<dbReference type="AlphaFoldDB" id="A0A8D8C1K2"/>
<feature type="region of interest" description="Disordered" evidence="1">
    <location>
        <begin position="1"/>
        <end position="81"/>
    </location>
</feature>
<name>A0A8D8C1K2_CULPI</name>
<reference evidence="2" key="1">
    <citation type="submission" date="2021-05" db="EMBL/GenBank/DDBJ databases">
        <authorList>
            <person name="Alioto T."/>
            <person name="Alioto T."/>
            <person name="Gomez Garrido J."/>
        </authorList>
    </citation>
    <scope>NUCLEOTIDE SEQUENCE</scope>
</reference>
<dbReference type="EMBL" id="HBUE01102010">
    <property type="protein sequence ID" value="CAG6485843.1"/>
    <property type="molecule type" value="Transcribed_RNA"/>
</dbReference>
<proteinExistence type="predicted"/>
<evidence type="ECO:0000313" key="2">
    <source>
        <dbReference type="EMBL" id="CAG6485843.1"/>
    </source>
</evidence>